<keyword evidence="6" id="KW-1185">Reference proteome</keyword>
<organism evidence="5 6">
    <name type="scientific">Diploptera punctata</name>
    <name type="common">Pacific beetle cockroach</name>
    <dbReference type="NCBI Taxonomy" id="6984"/>
    <lineage>
        <taxon>Eukaryota</taxon>
        <taxon>Metazoa</taxon>
        <taxon>Ecdysozoa</taxon>
        <taxon>Arthropoda</taxon>
        <taxon>Hexapoda</taxon>
        <taxon>Insecta</taxon>
        <taxon>Pterygota</taxon>
        <taxon>Neoptera</taxon>
        <taxon>Polyneoptera</taxon>
        <taxon>Dictyoptera</taxon>
        <taxon>Blattodea</taxon>
        <taxon>Blaberoidea</taxon>
        <taxon>Blaberidae</taxon>
        <taxon>Diplopterinae</taxon>
        <taxon>Diploptera</taxon>
    </lineage>
</organism>
<keyword evidence="3" id="KW-0853">WD repeat</keyword>
<dbReference type="PROSITE" id="PS50082">
    <property type="entry name" value="WD_REPEATS_2"/>
    <property type="match status" value="1"/>
</dbReference>
<proteinExistence type="inferred from homology"/>
<dbReference type="InterPro" id="IPR015943">
    <property type="entry name" value="WD40/YVTN_repeat-like_dom_sf"/>
</dbReference>
<evidence type="ECO:0000256" key="2">
    <source>
        <dbReference type="ARBA" id="ARBA00041558"/>
    </source>
</evidence>
<accession>A0AAD8A2T0</accession>
<evidence type="ECO:0000256" key="4">
    <source>
        <dbReference type="SAM" id="MobiDB-lite"/>
    </source>
</evidence>
<dbReference type="InterPro" id="IPR051150">
    <property type="entry name" value="SWT21/TCAB1_mRNA_Telomere"/>
</dbReference>
<sequence length="514" mass="57819">MADVINNSDNMCTDELDLRVIEIDNNPVMTSGPETPRTIDVLSSLNRQDAGESESYNYEIGQNTDMNTEIKPSEDNSDLQTQSTILNIGHSENVDTTETDTNKNLESNPDLGKSENFEEKETLQENTDMRISYTSLQYNFENACQITGAWKEFRNKDNMFMKGCKWSPDGTCILTNSEDNVLRVFDLPRELHCQEIWDKDTRLPEMEPALKVQEGGIIYDYSWYPLMTSWNPLSCCFVSTSKDSPIHLWDAFTGKLRCTYRAYNVVDEIESANSLTFSPSGEKLYCGFKNFIRVFNTNYPGRECTIRNLKRQFPTQKQTGIISCISVNPALPNIYAAGSYSRSIGVYSEPHGTLLCLLLGHTGGITHIQFSPDGTKLLSGGRKDSEIICWDIRNPGNILFTVKREVATNQRIYFDITSDSQYFVSGNTNGKVNIWDTSQITEATTPEPVLAPCSVIHAHDDCVNGVSLHQQYPILATTSGQRHVTCLESESDSSSENLHCDTSLKLWWVGKTTT</sequence>
<evidence type="ECO:0000313" key="6">
    <source>
        <dbReference type="Proteomes" id="UP001233999"/>
    </source>
</evidence>
<dbReference type="GO" id="GO:0003723">
    <property type="term" value="F:RNA binding"/>
    <property type="evidence" value="ECO:0007669"/>
    <property type="project" value="TreeGrafter"/>
</dbReference>
<dbReference type="Gene3D" id="2.130.10.10">
    <property type="entry name" value="YVTN repeat-like/Quinoprotein amine dehydrogenase"/>
    <property type="match status" value="2"/>
</dbReference>
<dbReference type="InterPro" id="IPR001680">
    <property type="entry name" value="WD40_rpt"/>
</dbReference>
<dbReference type="AlphaFoldDB" id="A0AAD8A2T0"/>
<dbReference type="InterPro" id="IPR036322">
    <property type="entry name" value="WD40_repeat_dom_sf"/>
</dbReference>
<dbReference type="Proteomes" id="UP001233999">
    <property type="component" value="Unassembled WGS sequence"/>
</dbReference>
<gene>
    <name evidence="5" type="ORF">L9F63_002003</name>
</gene>
<dbReference type="GO" id="GO:0015030">
    <property type="term" value="C:Cajal body"/>
    <property type="evidence" value="ECO:0007669"/>
    <property type="project" value="TreeGrafter"/>
</dbReference>
<dbReference type="PANTHER" id="PTHR13211:SF0">
    <property type="entry name" value="TELOMERASE CAJAL BODY PROTEIN 1"/>
    <property type="match status" value="1"/>
</dbReference>
<dbReference type="GO" id="GO:0030576">
    <property type="term" value="P:Cajal body organization"/>
    <property type="evidence" value="ECO:0007669"/>
    <property type="project" value="TreeGrafter"/>
</dbReference>
<dbReference type="PROSITE" id="PS50294">
    <property type="entry name" value="WD_REPEATS_REGION"/>
    <property type="match status" value="1"/>
</dbReference>
<name>A0AAD8A2T0_DIPPU</name>
<dbReference type="EMBL" id="JASPKZ010003868">
    <property type="protein sequence ID" value="KAJ9591397.1"/>
    <property type="molecule type" value="Genomic_DNA"/>
</dbReference>
<comment type="similarity">
    <text evidence="1">Belongs to the TCAB1 family.</text>
</comment>
<evidence type="ECO:0000256" key="1">
    <source>
        <dbReference type="ARBA" id="ARBA00038279"/>
    </source>
</evidence>
<reference evidence="5" key="1">
    <citation type="journal article" date="2023" name="IScience">
        <title>Live-bearing cockroach genome reveals convergent evolutionary mechanisms linked to viviparity in insects and beyond.</title>
        <authorList>
            <person name="Fouks B."/>
            <person name="Harrison M.C."/>
            <person name="Mikhailova A.A."/>
            <person name="Marchal E."/>
            <person name="English S."/>
            <person name="Carruthers M."/>
            <person name="Jennings E.C."/>
            <person name="Chiamaka E.L."/>
            <person name="Frigard R.A."/>
            <person name="Pippel M."/>
            <person name="Attardo G.M."/>
            <person name="Benoit J.B."/>
            <person name="Bornberg-Bauer E."/>
            <person name="Tobe S.S."/>
        </authorList>
    </citation>
    <scope>NUCLEOTIDE SEQUENCE</scope>
    <source>
        <strain evidence="5">Stay&amp;Tobe</strain>
    </source>
</reference>
<dbReference type="SUPFAM" id="SSF50978">
    <property type="entry name" value="WD40 repeat-like"/>
    <property type="match status" value="1"/>
</dbReference>
<protein>
    <recommendedName>
        <fullName evidence="2">WD repeat-containing protein 79</fullName>
    </recommendedName>
</protein>
<reference evidence="5" key="2">
    <citation type="submission" date="2023-05" db="EMBL/GenBank/DDBJ databases">
        <authorList>
            <person name="Fouks B."/>
        </authorList>
    </citation>
    <scope>NUCLEOTIDE SEQUENCE</scope>
    <source>
        <strain evidence="5">Stay&amp;Tobe</strain>
        <tissue evidence="5">Testes</tissue>
    </source>
</reference>
<dbReference type="PANTHER" id="PTHR13211">
    <property type="entry name" value="TELOMERASE CAJAL BODY PROTEIN 1"/>
    <property type="match status" value="1"/>
</dbReference>
<comment type="caution">
    <text evidence="5">The sequence shown here is derived from an EMBL/GenBank/DDBJ whole genome shotgun (WGS) entry which is preliminary data.</text>
</comment>
<feature type="repeat" description="WD" evidence="3">
    <location>
        <begin position="358"/>
        <end position="394"/>
    </location>
</feature>
<evidence type="ECO:0000313" key="5">
    <source>
        <dbReference type="EMBL" id="KAJ9591397.1"/>
    </source>
</evidence>
<dbReference type="SMART" id="SM00320">
    <property type="entry name" value="WD40"/>
    <property type="match status" value="7"/>
</dbReference>
<dbReference type="Pfam" id="PF00400">
    <property type="entry name" value="WD40"/>
    <property type="match status" value="2"/>
</dbReference>
<evidence type="ECO:0000256" key="3">
    <source>
        <dbReference type="PROSITE-ProRule" id="PRU00221"/>
    </source>
</evidence>
<feature type="region of interest" description="Disordered" evidence="4">
    <location>
        <begin position="90"/>
        <end position="113"/>
    </location>
</feature>